<proteinExistence type="predicted"/>
<comment type="caution">
    <text evidence="2">The sequence shown here is derived from an EMBL/GenBank/DDBJ whole genome shotgun (WGS) entry which is preliminary data.</text>
</comment>
<sequence length="72" mass="7601">MNRELALGEDLEVGLKVGDEREEEQVQSLEMEAIAAGGGGGGGGGSQRREKVRERERVGGRCFAGVGKKKKG</sequence>
<gene>
    <name evidence="2" type="ORF">TIFTF001_018577</name>
</gene>
<dbReference type="Proteomes" id="UP001187192">
    <property type="component" value="Unassembled WGS sequence"/>
</dbReference>
<evidence type="ECO:0000313" key="3">
    <source>
        <dbReference type="Proteomes" id="UP001187192"/>
    </source>
</evidence>
<feature type="compositionally biased region" description="Gly residues" evidence="1">
    <location>
        <begin position="36"/>
        <end position="46"/>
    </location>
</feature>
<accession>A0AA88AVM5</accession>
<protein>
    <submittedName>
        <fullName evidence="2">Uncharacterized protein</fullName>
    </submittedName>
</protein>
<evidence type="ECO:0000256" key="1">
    <source>
        <dbReference type="SAM" id="MobiDB-lite"/>
    </source>
</evidence>
<evidence type="ECO:0000313" key="2">
    <source>
        <dbReference type="EMBL" id="GMN49386.1"/>
    </source>
</evidence>
<reference evidence="2" key="1">
    <citation type="submission" date="2023-07" db="EMBL/GenBank/DDBJ databases">
        <title>draft genome sequence of fig (Ficus carica).</title>
        <authorList>
            <person name="Takahashi T."/>
            <person name="Nishimura K."/>
        </authorList>
    </citation>
    <scope>NUCLEOTIDE SEQUENCE</scope>
</reference>
<organism evidence="2 3">
    <name type="scientific">Ficus carica</name>
    <name type="common">Common fig</name>
    <dbReference type="NCBI Taxonomy" id="3494"/>
    <lineage>
        <taxon>Eukaryota</taxon>
        <taxon>Viridiplantae</taxon>
        <taxon>Streptophyta</taxon>
        <taxon>Embryophyta</taxon>
        <taxon>Tracheophyta</taxon>
        <taxon>Spermatophyta</taxon>
        <taxon>Magnoliopsida</taxon>
        <taxon>eudicotyledons</taxon>
        <taxon>Gunneridae</taxon>
        <taxon>Pentapetalae</taxon>
        <taxon>rosids</taxon>
        <taxon>fabids</taxon>
        <taxon>Rosales</taxon>
        <taxon>Moraceae</taxon>
        <taxon>Ficeae</taxon>
        <taxon>Ficus</taxon>
    </lineage>
</organism>
<dbReference type="AlphaFoldDB" id="A0AA88AVM5"/>
<keyword evidence="3" id="KW-1185">Reference proteome</keyword>
<name>A0AA88AVM5_FICCA</name>
<feature type="region of interest" description="Disordered" evidence="1">
    <location>
        <begin position="34"/>
        <end position="57"/>
    </location>
</feature>
<feature type="compositionally biased region" description="Basic and acidic residues" evidence="1">
    <location>
        <begin position="47"/>
        <end position="57"/>
    </location>
</feature>
<dbReference type="EMBL" id="BTGU01000030">
    <property type="protein sequence ID" value="GMN49386.1"/>
    <property type="molecule type" value="Genomic_DNA"/>
</dbReference>